<feature type="domain" description="Protein kinase" evidence="1">
    <location>
        <begin position="1"/>
        <end position="135"/>
    </location>
</feature>
<gene>
    <name evidence="2" type="ORF">PMAYCL1PPCAC_21866</name>
</gene>
<dbReference type="PROSITE" id="PS50011">
    <property type="entry name" value="PROTEIN_KINASE_DOM"/>
    <property type="match status" value="1"/>
</dbReference>
<organism evidence="2 3">
    <name type="scientific">Pristionchus mayeri</name>
    <dbReference type="NCBI Taxonomy" id="1317129"/>
    <lineage>
        <taxon>Eukaryota</taxon>
        <taxon>Metazoa</taxon>
        <taxon>Ecdysozoa</taxon>
        <taxon>Nematoda</taxon>
        <taxon>Chromadorea</taxon>
        <taxon>Rhabditida</taxon>
        <taxon>Rhabditina</taxon>
        <taxon>Diplogasteromorpha</taxon>
        <taxon>Diplogasteroidea</taxon>
        <taxon>Neodiplogasteridae</taxon>
        <taxon>Pristionchus</taxon>
    </lineage>
</organism>
<feature type="non-terminal residue" evidence="2">
    <location>
        <position position="135"/>
    </location>
</feature>
<dbReference type="EMBL" id="BTRK01000005">
    <property type="protein sequence ID" value="GMR51671.1"/>
    <property type="molecule type" value="Genomic_DNA"/>
</dbReference>
<evidence type="ECO:0000313" key="2">
    <source>
        <dbReference type="EMBL" id="GMR51671.1"/>
    </source>
</evidence>
<dbReference type="Gene3D" id="1.10.510.10">
    <property type="entry name" value="Transferase(Phosphotransferase) domain 1"/>
    <property type="match status" value="1"/>
</dbReference>
<name>A0AAN5CVY5_9BILA</name>
<dbReference type="Proteomes" id="UP001328107">
    <property type="component" value="Unassembled WGS sequence"/>
</dbReference>
<dbReference type="SUPFAM" id="SSF56112">
    <property type="entry name" value="Protein kinase-like (PK-like)"/>
    <property type="match status" value="1"/>
</dbReference>
<dbReference type="InterPro" id="IPR050235">
    <property type="entry name" value="CK1_Ser-Thr_kinase"/>
</dbReference>
<dbReference type="GO" id="GO:0004672">
    <property type="term" value="F:protein kinase activity"/>
    <property type="evidence" value="ECO:0007669"/>
    <property type="project" value="InterPro"/>
</dbReference>
<dbReference type="PANTHER" id="PTHR11909">
    <property type="entry name" value="CASEIN KINASE-RELATED"/>
    <property type="match status" value="1"/>
</dbReference>
<feature type="non-terminal residue" evidence="2">
    <location>
        <position position="1"/>
    </location>
</feature>
<dbReference type="GO" id="GO:0005524">
    <property type="term" value="F:ATP binding"/>
    <property type="evidence" value="ECO:0007669"/>
    <property type="project" value="InterPro"/>
</dbReference>
<keyword evidence="3" id="KW-1185">Reference proteome</keyword>
<dbReference type="InterPro" id="IPR000719">
    <property type="entry name" value="Prot_kinase_dom"/>
</dbReference>
<reference evidence="3" key="1">
    <citation type="submission" date="2022-10" db="EMBL/GenBank/DDBJ databases">
        <title>Genome assembly of Pristionchus species.</title>
        <authorList>
            <person name="Yoshida K."/>
            <person name="Sommer R.J."/>
        </authorList>
    </citation>
    <scope>NUCLEOTIDE SEQUENCE [LARGE SCALE GENOMIC DNA]</scope>
    <source>
        <strain evidence="3">RS5460</strain>
    </source>
</reference>
<proteinExistence type="predicted"/>
<evidence type="ECO:0000259" key="1">
    <source>
        <dbReference type="PROSITE" id="PS50011"/>
    </source>
</evidence>
<sequence>NSNYVFLIMELLGPTLYDIRVAMMQGYTSPHTIALIAHQTLYGIEALHELGWLHRDIKPHNFAVALPPKEETVILADFGLARRFRAKDGTIRQPRKHPRWAGTVRYASARGLKREAREELSRRDDIESWCYMMLE</sequence>
<dbReference type="InterPro" id="IPR011009">
    <property type="entry name" value="Kinase-like_dom_sf"/>
</dbReference>
<dbReference type="Pfam" id="PF00069">
    <property type="entry name" value="Pkinase"/>
    <property type="match status" value="1"/>
</dbReference>
<evidence type="ECO:0000313" key="3">
    <source>
        <dbReference type="Proteomes" id="UP001328107"/>
    </source>
</evidence>
<comment type="caution">
    <text evidence="2">The sequence shown here is derived from an EMBL/GenBank/DDBJ whole genome shotgun (WGS) entry which is preliminary data.</text>
</comment>
<protein>
    <recommendedName>
        <fullName evidence="1">Protein kinase domain-containing protein</fullName>
    </recommendedName>
</protein>
<dbReference type="AlphaFoldDB" id="A0AAN5CVY5"/>
<accession>A0AAN5CVY5</accession>